<name>A0A0B7NNB4_9FUNG</name>
<keyword evidence="3" id="KW-1185">Reference proteome</keyword>
<accession>A0A0B7NNB4</accession>
<dbReference type="STRING" id="35722.A0A0B7NNB4"/>
<evidence type="ECO:0000256" key="1">
    <source>
        <dbReference type="SAM" id="MobiDB-lite"/>
    </source>
</evidence>
<feature type="compositionally biased region" description="Basic and acidic residues" evidence="1">
    <location>
        <begin position="332"/>
        <end position="347"/>
    </location>
</feature>
<organism evidence="2 3">
    <name type="scientific">Parasitella parasitica</name>
    <dbReference type="NCBI Taxonomy" id="35722"/>
    <lineage>
        <taxon>Eukaryota</taxon>
        <taxon>Fungi</taxon>
        <taxon>Fungi incertae sedis</taxon>
        <taxon>Mucoromycota</taxon>
        <taxon>Mucoromycotina</taxon>
        <taxon>Mucoromycetes</taxon>
        <taxon>Mucorales</taxon>
        <taxon>Mucorineae</taxon>
        <taxon>Mucoraceae</taxon>
        <taxon>Parasitella</taxon>
    </lineage>
</organism>
<gene>
    <name evidence="2" type="primary">PARPA_14427.1 scaffold 50209</name>
</gene>
<evidence type="ECO:0000313" key="2">
    <source>
        <dbReference type="EMBL" id="CEP20106.1"/>
    </source>
</evidence>
<feature type="region of interest" description="Disordered" evidence="1">
    <location>
        <begin position="315"/>
        <end position="347"/>
    </location>
</feature>
<proteinExistence type="predicted"/>
<dbReference type="Proteomes" id="UP000054107">
    <property type="component" value="Unassembled WGS sequence"/>
</dbReference>
<sequence>MSNDKRLFWNLMQTNGYSVEFTLKKKPAKKSTSKPLAAADYGDASKKERIRRTSCKEYFHMCGFNLAKQKRMQHQNNNQQDFDFISKLPTLKTSNLINFTRILAYGNASFGTWKGKLPAPTKRITEAVKKLSKDLKGTYFIYVDEYLTSQTCNKCKQRKLTNLNAAGTKQYNLYAIPMTVSHSSLSKNLVDKVLVKFNEGAATTDMYEDFFGYRKQTRQYLGHNFLEILWLSNAAGRKILIEQRITLKWKTNVRFSYNGARCQPSVPIASNRIPIVPSVRIICYHCNNRGHVSKKYDQNNAESVPANVRAVKRASAMLRDRKGAKTTPPSSKRADSERCDRPGLPHD</sequence>
<dbReference type="EMBL" id="LN734207">
    <property type="protein sequence ID" value="CEP20106.1"/>
    <property type="molecule type" value="Genomic_DNA"/>
</dbReference>
<protein>
    <submittedName>
        <fullName evidence="2">Uncharacterized protein</fullName>
    </submittedName>
</protein>
<dbReference type="AlphaFoldDB" id="A0A0B7NNB4"/>
<reference evidence="2 3" key="1">
    <citation type="submission" date="2014-09" db="EMBL/GenBank/DDBJ databases">
        <authorList>
            <person name="Ellenberger Sabrina"/>
        </authorList>
    </citation>
    <scope>NUCLEOTIDE SEQUENCE [LARGE SCALE GENOMIC DNA]</scope>
    <source>
        <strain evidence="2 3">CBS 412.66</strain>
    </source>
</reference>
<dbReference type="OrthoDB" id="2205523at2759"/>
<evidence type="ECO:0000313" key="3">
    <source>
        <dbReference type="Proteomes" id="UP000054107"/>
    </source>
</evidence>